<dbReference type="InterPro" id="IPR050987">
    <property type="entry name" value="AtrR-like"/>
</dbReference>
<gene>
    <name evidence="4" type="ORF">PV08_10766</name>
</gene>
<evidence type="ECO:0000259" key="3">
    <source>
        <dbReference type="SMART" id="SM00906"/>
    </source>
</evidence>
<feature type="region of interest" description="Disordered" evidence="2">
    <location>
        <begin position="13"/>
        <end position="32"/>
    </location>
</feature>
<organism evidence="4 5">
    <name type="scientific">Exophiala spinifera</name>
    <dbReference type="NCBI Taxonomy" id="91928"/>
    <lineage>
        <taxon>Eukaryota</taxon>
        <taxon>Fungi</taxon>
        <taxon>Dikarya</taxon>
        <taxon>Ascomycota</taxon>
        <taxon>Pezizomycotina</taxon>
        <taxon>Eurotiomycetes</taxon>
        <taxon>Chaetothyriomycetidae</taxon>
        <taxon>Chaetothyriales</taxon>
        <taxon>Herpotrichiellaceae</taxon>
        <taxon>Exophiala</taxon>
    </lineage>
</organism>
<dbReference type="STRING" id="91928.A0A0D1Y920"/>
<evidence type="ECO:0000256" key="1">
    <source>
        <dbReference type="ARBA" id="ARBA00023242"/>
    </source>
</evidence>
<dbReference type="HOGENOM" id="CLU_011099_3_2_1"/>
<dbReference type="SMART" id="SM00906">
    <property type="entry name" value="Fungal_trans"/>
    <property type="match status" value="1"/>
</dbReference>
<dbReference type="GO" id="GO:0003700">
    <property type="term" value="F:DNA-binding transcription factor activity"/>
    <property type="evidence" value="ECO:0007669"/>
    <property type="project" value="InterPro"/>
</dbReference>
<name>A0A0D1Y920_9EURO</name>
<dbReference type="GeneID" id="27337849"/>
<dbReference type="RefSeq" id="XP_016231682.1">
    <property type="nucleotide sequence ID" value="XM_016385080.1"/>
</dbReference>
<evidence type="ECO:0000256" key="2">
    <source>
        <dbReference type="SAM" id="MobiDB-lite"/>
    </source>
</evidence>
<evidence type="ECO:0000313" key="5">
    <source>
        <dbReference type="Proteomes" id="UP000053328"/>
    </source>
</evidence>
<dbReference type="InterPro" id="IPR007219">
    <property type="entry name" value="XnlR_reg_dom"/>
</dbReference>
<dbReference type="GO" id="GO:0003677">
    <property type="term" value="F:DNA binding"/>
    <property type="evidence" value="ECO:0007669"/>
    <property type="project" value="InterPro"/>
</dbReference>
<reference evidence="4 5" key="1">
    <citation type="submission" date="2015-01" db="EMBL/GenBank/DDBJ databases">
        <title>The Genome Sequence of Exophiala spinifera CBS89968.</title>
        <authorList>
            <consortium name="The Broad Institute Genomics Platform"/>
            <person name="Cuomo C."/>
            <person name="de Hoog S."/>
            <person name="Gorbushina A."/>
            <person name="Stielow B."/>
            <person name="Teixiera M."/>
            <person name="Abouelleil A."/>
            <person name="Chapman S.B."/>
            <person name="Priest M."/>
            <person name="Young S.K."/>
            <person name="Wortman J."/>
            <person name="Nusbaum C."/>
            <person name="Birren B."/>
        </authorList>
    </citation>
    <scope>NUCLEOTIDE SEQUENCE [LARGE SCALE GENOMIC DNA]</scope>
    <source>
        <strain evidence="4 5">CBS 89968</strain>
    </source>
</reference>
<dbReference type="EMBL" id="KN847499">
    <property type="protein sequence ID" value="KIW11466.1"/>
    <property type="molecule type" value="Genomic_DNA"/>
</dbReference>
<sequence length="659" mass="72565">MEFLLETSALRQEGIAAPSTRSPRSSALSHQPAINAAPVAAPSSNPLLSNDKPTFAGHRAQQVAEAVLPSSTTSPEQSLANNGISILPTSAEDIPLVHFHEGKVQCLRDSMLRSKPSRLEFISMLPKTEALLLVESFIEDVNKVFPLFHVQSLKFMCRHKYPVDADSVEPAWWACLNAIIAMEIQLKISNSTSRAVAEFSWSFFKNAFFVLTELITDSPSILAVQAVLVMATFMSGTTDLQTSTFLTSSAIRMMQTIGLDKEDLGNRLSAIEKEQRRRIFWIAFLLDGATSLNLGLPPVLDFENVRINLPTEDSPDGLGTLFNSDGTGSVNIFRLRVELAIIRSKIYKRLFSQDVTGVTGHYAQNQVSELQYELRVWKEKIPAEIQLDHASQTGGETRELPVVMLQFEFHHCMDLINRTATARHSSQELLRRGAFCTDAARKTLRLLDFVGCPPFSDLWRALPYPLCATITLLAEVLARPAGTQAAADVSLIGSFLRFLKNIQQKEGYDITRFVGGCAVLNDAAKAAIARTQAEGCIQTEIEVRGDATQSPVDPVSDPTIQAKLTERLLSWLQKFPSYMHLAHGLMGNMPRLTYAASLVLSDIFRGFDGNGAPFQSFASETLMPSTYGLGSATSQVPTSAVHPHADTCENTTQWELLCR</sequence>
<dbReference type="GO" id="GO:0008270">
    <property type="term" value="F:zinc ion binding"/>
    <property type="evidence" value="ECO:0007669"/>
    <property type="project" value="InterPro"/>
</dbReference>
<dbReference type="CDD" id="cd12148">
    <property type="entry name" value="fungal_TF_MHR"/>
    <property type="match status" value="1"/>
</dbReference>
<feature type="compositionally biased region" description="Low complexity" evidence="2">
    <location>
        <begin position="16"/>
        <end position="32"/>
    </location>
</feature>
<dbReference type="AlphaFoldDB" id="A0A0D1Y920"/>
<protein>
    <recommendedName>
        <fullName evidence="3">Xylanolytic transcriptional activator regulatory domain-containing protein</fullName>
    </recommendedName>
</protein>
<dbReference type="Proteomes" id="UP000053328">
    <property type="component" value="Unassembled WGS sequence"/>
</dbReference>
<proteinExistence type="predicted"/>
<keyword evidence="5" id="KW-1185">Reference proteome</keyword>
<evidence type="ECO:0000313" key="4">
    <source>
        <dbReference type="EMBL" id="KIW11466.1"/>
    </source>
</evidence>
<dbReference type="GO" id="GO:0006351">
    <property type="term" value="P:DNA-templated transcription"/>
    <property type="evidence" value="ECO:0007669"/>
    <property type="project" value="InterPro"/>
</dbReference>
<dbReference type="PANTHER" id="PTHR46910">
    <property type="entry name" value="TRANSCRIPTION FACTOR PDR1"/>
    <property type="match status" value="1"/>
</dbReference>
<dbReference type="PANTHER" id="PTHR46910:SF25">
    <property type="entry name" value="ABC-TRANSPORTER-REGULATING TRANSCRIPTION FACTOR"/>
    <property type="match status" value="1"/>
</dbReference>
<keyword evidence="1" id="KW-0539">Nucleus</keyword>
<accession>A0A0D1Y920</accession>
<dbReference type="VEuPathDB" id="FungiDB:PV08_10766"/>
<dbReference type="OrthoDB" id="2123952at2759"/>
<feature type="domain" description="Xylanolytic transcriptional activator regulatory" evidence="3">
    <location>
        <begin position="243"/>
        <end position="316"/>
    </location>
</feature>
<dbReference type="Pfam" id="PF04082">
    <property type="entry name" value="Fungal_trans"/>
    <property type="match status" value="1"/>
</dbReference>